<dbReference type="AlphaFoldDB" id="A0A1X7AIK0"/>
<dbReference type="GO" id="GO:0005524">
    <property type="term" value="F:ATP binding"/>
    <property type="evidence" value="ECO:0007669"/>
    <property type="project" value="UniProtKB-KW"/>
</dbReference>
<keyword evidence="4" id="KW-0808">Transferase</keyword>
<dbReference type="PANTHER" id="PTHR44329">
    <property type="entry name" value="SERINE/THREONINE-PROTEIN KINASE TNNI3K-RELATED"/>
    <property type="match status" value="1"/>
</dbReference>
<accession>A0A1X7AIK0</accession>
<dbReference type="GO" id="GO:0004672">
    <property type="term" value="F:protein kinase activity"/>
    <property type="evidence" value="ECO:0007669"/>
    <property type="project" value="InterPro"/>
</dbReference>
<dbReference type="GO" id="GO:0097527">
    <property type="term" value="P:necroptotic signaling pathway"/>
    <property type="evidence" value="ECO:0007669"/>
    <property type="project" value="TreeGrafter"/>
</dbReference>
<dbReference type="InterPro" id="IPR000719">
    <property type="entry name" value="Prot_kinase_dom"/>
</dbReference>
<name>A0A1X7AIK0_9GAMM</name>
<evidence type="ECO:0000256" key="2">
    <source>
        <dbReference type="ARBA" id="ARBA00022840"/>
    </source>
</evidence>
<dbReference type="PROSITE" id="PS50011">
    <property type="entry name" value="PROTEIN_KINASE_DOM"/>
    <property type="match status" value="1"/>
</dbReference>
<dbReference type="Proteomes" id="UP000196573">
    <property type="component" value="Unassembled WGS sequence"/>
</dbReference>
<sequence>MGSRIGKGAQSEVYEGRFGQRQVALKIYSLNLVQNRGKYVVSKHHAEFERECRIFSAVTPLQPDNIVAFVGTAELNGHKILVMERLPRALSDSIAMKEAVSLSLRLQQLRDVAEGVCFLNAQNWLFVDIKPSNILLTHEQRCKLTDFGISEPLGRIGMLPYDPSCFYLPPELSGYWVADDGRYEYKVLSTTPLTSQTDSYGLGYLTSTMMYEFLGIQCCWEIQDGKIHDFDTLHDGGRYHRQMIVHQLPKLRGRVRTDGPFGSPPVQKAMKEQLIRPVMHLVPQSRISPAEYLEALKSLQKRFCEARARGTDMG</sequence>
<dbReference type="Pfam" id="PF00069">
    <property type="entry name" value="Pkinase"/>
    <property type="match status" value="1"/>
</dbReference>
<dbReference type="Gene3D" id="3.30.200.20">
    <property type="entry name" value="Phosphorylase Kinase, domain 1"/>
    <property type="match status" value="1"/>
</dbReference>
<evidence type="ECO:0000313" key="5">
    <source>
        <dbReference type="Proteomes" id="UP000196573"/>
    </source>
</evidence>
<evidence type="ECO:0000256" key="1">
    <source>
        <dbReference type="ARBA" id="ARBA00022741"/>
    </source>
</evidence>
<protein>
    <submittedName>
        <fullName evidence="4">Protein kinase domain protein</fullName>
    </submittedName>
</protein>
<keyword evidence="2" id="KW-0067">ATP-binding</keyword>
<dbReference type="PANTHER" id="PTHR44329:SF298">
    <property type="entry name" value="MIXED LINEAGE KINASE DOMAIN-LIKE PROTEIN"/>
    <property type="match status" value="1"/>
</dbReference>
<evidence type="ECO:0000313" key="4">
    <source>
        <dbReference type="EMBL" id="SMA43479.1"/>
    </source>
</evidence>
<dbReference type="Gene3D" id="1.10.510.10">
    <property type="entry name" value="Transferase(Phosphotransferase) domain 1"/>
    <property type="match status" value="1"/>
</dbReference>
<gene>
    <name evidence="4" type="ORF">EHSB41UT_01601</name>
</gene>
<proteinExistence type="predicted"/>
<keyword evidence="4" id="KW-0418">Kinase</keyword>
<evidence type="ECO:0000259" key="3">
    <source>
        <dbReference type="PROSITE" id="PS50011"/>
    </source>
</evidence>
<dbReference type="EMBL" id="FWPT01000003">
    <property type="protein sequence ID" value="SMA43479.1"/>
    <property type="molecule type" value="Genomic_DNA"/>
</dbReference>
<feature type="domain" description="Protein kinase" evidence="3">
    <location>
        <begin position="1"/>
        <end position="303"/>
    </location>
</feature>
<organism evidence="4 5">
    <name type="scientific">Parendozoicomonas haliclonae</name>
    <dbReference type="NCBI Taxonomy" id="1960125"/>
    <lineage>
        <taxon>Bacteria</taxon>
        <taxon>Pseudomonadati</taxon>
        <taxon>Pseudomonadota</taxon>
        <taxon>Gammaproteobacteria</taxon>
        <taxon>Oceanospirillales</taxon>
        <taxon>Endozoicomonadaceae</taxon>
        <taxon>Parendozoicomonas</taxon>
    </lineage>
</organism>
<keyword evidence="1" id="KW-0547">Nucleotide-binding</keyword>
<dbReference type="SMART" id="SM00220">
    <property type="entry name" value="S_TKc"/>
    <property type="match status" value="1"/>
</dbReference>
<dbReference type="InterPro" id="IPR051681">
    <property type="entry name" value="Ser/Thr_Kinases-Pseudokinases"/>
</dbReference>
<keyword evidence="5" id="KW-1185">Reference proteome</keyword>
<dbReference type="SUPFAM" id="SSF56112">
    <property type="entry name" value="Protein kinase-like (PK-like)"/>
    <property type="match status" value="1"/>
</dbReference>
<dbReference type="InterPro" id="IPR011009">
    <property type="entry name" value="Kinase-like_dom_sf"/>
</dbReference>
<reference evidence="4 5" key="1">
    <citation type="submission" date="2017-03" db="EMBL/GenBank/DDBJ databases">
        <authorList>
            <person name="Afonso C.L."/>
            <person name="Miller P.J."/>
            <person name="Scott M.A."/>
            <person name="Spackman E."/>
            <person name="Goraichik I."/>
            <person name="Dimitrov K.M."/>
            <person name="Suarez D.L."/>
            <person name="Swayne D.E."/>
        </authorList>
    </citation>
    <scope>NUCLEOTIDE SEQUENCE [LARGE SCALE GENOMIC DNA]</scope>
    <source>
        <strain evidence="4">SB41UT1</strain>
    </source>
</reference>